<organism evidence="3 4">
    <name type="scientific">Oceanisphaera profunda</name>
    <dbReference type="NCBI Taxonomy" id="1416627"/>
    <lineage>
        <taxon>Bacteria</taxon>
        <taxon>Pseudomonadati</taxon>
        <taxon>Pseudomonadota</taxon>
        <taxon>Gammaproteobacteria</taxon>
        <taxon>Aeromonadales</taxon>
        <taxon>Aeromonadaceae</taxon>
        <taxon>Oceanisphaera</taxon>
    </lineage>
</organism>
<proteinExistence type="predicted"/>
<reference evidence="3 4" key="1">
    <citation type="journal article" date="2014" name="Int. J. Syst. Evol. Microbiol.">
        <title>Oceanisphaera profunda sp. nov., a marine bacterium isolated from deep-sea sediment, and emended description of the genus Oceanisphaera.</title>
        <authorList>
            <person name="Xu Z."/>
            <person name="Zhang X.Y."/>
            <person name="Su H.N."/>
            <person name="Yu Z.C."/>
            <person name="Liu C."/>
            <person name="Li H."/>
            <person name="Chen X.L."/>
            <person name="Song X.Y."/>
            <person name="Xie B.B."/>
            <person name="Qin Q.L."/>
            <person name="Zhou B.C."/>
            <person name="Shi M."/>
            <person name="Huang Y."/>
            <person name="Zhang Y.Z."/>
        </authorList>
    </citation>
    <scope>NUCLEOTIDE SEQUENCE [LARGE SCALE GENOMIC DNA]</scope>
    <source>
        <strain evidence="3 4">SM1222</strain>
    </source>
</reference>
<feature type="coiled-coil region" evidence="1">
    <location>
        <begin position="220"/>
        <end position="254"/>
    </location>
</feature>
<evidence type="ECO:0000313" key="4">
    <source>
        <dbReference type="Proteomes" id="UP000243937"/>
    </source>
</evidence>
<sequence>MYAYIFKSPRHEASQAPLKINNNRVAFFIEPVLRHATFSQSHCGLHWAITFFKDSKFEQTLGVQFSRELIKTSLPSLARAVWLDNKDNSVNNTPLLEHASRFIRNSDTLEAERITPLTKSRDVLTDRDAVAYFSASEDQFKRIVLQLCLVVAYRQMLQNTMLKLTESVKLRQPVSTLALYEDILHFNAGDYFRYPIKLESHELFPVWEQLALHYKLEAFNEELTVQLASVALLLQEQRENARQEQEKKDAIASAQARQEKIWQTQSMEKSFNRRCAWLGIVLGVLSLFSLLSLVELTPQHFKSFSNNWITSQVNTVSADTQQH</sequence>
<accession>A0A1Y0D4Q8</accession>
<dbReference type="EMBL" id="CP021377">
    <property type="protein sequence ID" value="ART82523.1"/>
    <property type="molecule type" value="Genomic_DNA"/>
</dbReference>
<name>A0A1Y0D4Q8_9GAMM</name>
<keyword evidence="4" id="KW-1185">Reference proteome</keyword>
<dbReference type="Proteomes" id="UP000243937">
    <property type="component" value="Chromosome"/>
</dbReference>
<dbReference type="AlphaFoldDB" id="A0A1Y0D4Q8"/>
<dbReference type="OrthoDB" id="6199519at2"/>
<keyword evidence="2" id="KW-1133">Transmembrane helix</keyword>
<dbReference type="KEGG" id="opf:CBP31_07730"/>
<keyword evidence="2" id="KW-0472">Membrane</keyword>
<evidence type="ECO:0000256" key="2">
    <source>
        <dbReference type="SAM" id="Phobius"/>
    </source>
</evidence>
<keyword evidence="2" id="KW-0812">Transmembrane</keyword>
<gene>
    <name evidence="3" type="ORF">CBP31_07730</name>
</gene>
<keyword evidence="1" id="KW-0175">Coiled coil</keyword>
<feature type="transmembrane region" description="Helical" evidence="2">
    <location>
        <begin position="275"/>
        <end position="294"/>
    </location>
</feature>
<dbReference type="RefSeq" id="WP_087036049.1">
    <property type="nucleotide sequence ID" value="NZ_CP021377.1"/>
</dbReference>
<evidence type="ECO:0000313" key="3">
    <source>
        <dbReference type="EMBL" id="ART82523.1"/>
    </source>
</evidence>
<protein>
    <submittedName>
        <fullName evidence="3">Uncharacterized protein</fullName>
    </submittedName>
</protein>
<evidence type="ECO:0000256" key="1">
    <source>
        <dbReference type="SAM" id="Coils"/>
    </source>
</evidence>